<dbReference type="Pfam" id="PF04681">
    <property type="entry name" value="Bys1"/>
    <property type="match status" value="1"/>
</dbReference>
<dbReference type="OrthoDB" id="3682664at2759"/>
<feature type="chain" id="PRO_5034414441" description="Bys1 family protein" evidence="1">
    <location>
        <begin position="21"/>
        <end position="154"/>
    </location>
</feature>
<reference evidence="2 3" key="1">
    <citation type="journal article" date="2016" name="Nat. Commun.">
        <title>Ectomycorrhizal ecology is imprinted in the genome of the dominant symbiotic fungus Cenococcum geophilum.</title>
        <authorList>
            <consortium name="DOE Joint Genome Institute"/>
            <person name="Peter M."/>
            <person name="Kohler A."/>
            <person name="Ohm R.A."/>
            <person name="Kuo A."/>
            <person name="Krutzmann J."/>
            <person name="Morin E."/>
            <person name="Arend M."/>
            <person name="Barry K.W."/>
            <person name="Binder M."/>
            <person name="Choi C."/>
            <person name="Clum A."/>
            <person name="Copeland A."/>
            <person name="Grisel N."/>
            <person name="Haridas S."/>
            <person name="Kipfer T."/>
            <person name="LaButti K."/>
            <person name="Lindquist E."/>
            <person name="Lipzen A."/>
            <person name="Maire R."/>
            <person name="Meier B."/>
            <person name="Mihaltcheva S."/>
            <person name="Molinier V."/>
            <person name="Murat C."/>
            <person name="Poggeler S."/>
            <person name="Quandt C.A."/>
            <person name="Sperisen C."/>
            <person name="Tritt A."/>
            <person name="Tisserant E."/>
            <person name="Crous P.W."/>
            <person name="Henrissat B."/>
            <person name="Nehls U."/>
            <person name="Egli S."/>
            <person name="Spatafora J.W."/>
            <person name="Grigoriev I.V."/>
            <person name="Martin F.M."/>
        </authorList>
    </citation>
    <scope>NUCLEOTIDE SEQUENCE [LARGE SCALE GENOMIC DNA]</scope>
    <source>
        <strain evidence="2 3">CBS 459.81</strain>
    </source>
</reference>
<dbReference type="PANTHER" id="PTHR36195:SF4">
    <property type="entry name" value="DOMAIN PROTEIN, PUTATIVE (AFU_ORTHOLOGUE AFUA_5G01990)-RELATED"/>
    <property type="match status" value="1"/>
</dbReference>
<dbReference type="AlphaFoldDB" id="A0A8E2EG92"/>
<evidence type="ECO:0008006" key="4">
    <source>
        <dbReference type="Google" id="ProtNLM"/>
    </source>
</evidence>
<dbReference type="InterPro" id="IPR006771">
    <property type="entry name" value="CetA-like"/>
</dbReference>
<evidence type="ECO:0000313" key="2">
    <source>
        <dbReference type="EMBL" id="OCK83455.1"/>
    </source>
</evidence>
<feature type="signal peptide" evidence="1">
    <location>
        <begin position="1"/>
        <end position="20"/>
    </location>
</feature>
<protein>
    <recommendedName>
        <fullName evidence="4">Bys1 family protein</fullName>
    </recommendedName>
</protein>
<proteinExistence type="predicted"/>
<dbReference type="EMBL" id="KV744860">
    <property type="protein sequence ID" value="OCK83455.1"/>
    <property type="molecule type" value="Genomic_DNA"/>
</dbReference>
<evidence type="ECO:0000256" key="1">
    <source>
        <dbReference type="SAM" id="SignalP"/>
    </source>
</evidence>
<keyword evidence="3" id="KW-1185">Reference proteome</keyword>
<keyword evidence="1" id="KW-0732">Signal</keyword>
<gene>
    <name evidence="2" type="ORF">K432DRAFT_379464</name>
</gene>
<dbReference type="PANTHER" id="PTHR36195">
    <property type="entry name" value="DOMAIN PROTEIN, PUTATIVE (AFU_ORTHOLOGUE AFUA_5G01990)-RELATED-RELATED"/>
    <property type="match status" value="1"/>
</dbReference>
<evidence type="ECO:0000313" key="3">
    <source>
        <dbReference type="Proteomes" id="UP000250266"/>
    </source>
</evidence>
<accession>A0A8E2EG92</accession>
<name>A0A8E2EG92_9PEZI</name>
<sequence length="154" mass="16092">MHIQSFALAFLATITPLAYAVGSAIVFNNCECNVYLWSVGSAVGPSQTLTPGQSYSEYFHLDPVSGGIALKVTLAQNGLYTGAPETIFAYRLDGTGVWYDLSDVFGDGFAGEAVTILPSIKGCSAIEWADGIPPSGSQVNVCGASTNLTLVLCK</sequence>
<dbReference type="Proteomes" id="UP000250266">
    <property type="component" value="Unassembled WGS sequence"/>
</dbReference>
<organism evidence="2 3">
    <name type="scientific">Lepidopterella palustris CBS 459.81</name>
    <dbReference type="NCBI Taxonomy" id="1314670"/>
    <lineage>
        <taxon>Eukaryota</taxon>
        <taxon>Fungi</taxon>
        <taxon>Dikarya</taxon>
        <taxon>Ascomycota</taxon>
        <taxon>Pezizomycotina</taxon>
        <taxon>Dothideomycetes</taxon>
        <taxon>Pleosporomycetidae</taxon>
        <taxon>Mytilinidiales</taxon>
        <taxon>Argynnaceae</taxon>
        <taxon>Lepidopterella</taxon>
    </lineage>
</organism>